<dbReference type="OrthoDB" id="1669814at2759"/>
<keyword evidence="6" id="KW-1185">Reference proteome</keyword>
<dbReference type="GO" id="GO:0050664">
    <property type="term" value="F:oxidoreductase activity, acting on NAD(P)H, oxygen as acceptor"/>
    <property type="evidence" value="ECO:0007669"/>
    <property type="project" value="TreeGrafter"/>
</dbReference>
<feature type="compositionally biased region" description="Basic and acidic residues" evidence="4">
    <location>
        <begin position="60"/>
        <end position="71"/>
    </location>
</feature>
<dbReference type="AlphaFoldDB" id="A0A7J6IHH8"/>
<keyword evidence="3" id="KW-0560">Oxidoreductase</keyword>
<dbReference type="PRINTS" id="PR00081">
    <property type="entry name" value="GDHRDH"/>
</dbReference>
<dbReference type="InterPro" id="IPR036291">
    <property type="entry name" value="NAD(P)-bd_dom_sf"/>
</dbReference>
<organism evidence="5 6">
    <name type="scientific">Colletotrichum fructicola (strain Nara gc5)</name>
    <name type="common">Anthracnose fungus</name>
    <name type="synonym">Colletotrichum gloeosporioides (strain Nara gc5)</name>
    <dbReference type="NCBI Taxonomy" id="1213859"/>
    <lineage>
        <taxon>Eukaryota</taxon>
        <taxon>Fungi</taxon>
        <taxon>Dikarya</taxon>
        <taxon>Ascomycota</taxon>
        <taxon>Pezizomycotina</taxon>
        <taxon>Sordariomycetes</taxon>
        <taxon>Hypocreomycetidae</taxon>
        <taxon>Glomerellales</taxon>
        <taxon>Glomerellaceae</taxon>
        <taxon>Colletotrichum</taxon>
        <taxon>Colletotrichum gloeosporioides species complex</taxon>
    </lineage>
</organism>
<dbReference type="GeneID" id="43613451"/>
<dbReference type="PRINTS" id="PR00080">
    <property type="entry name" value="SDRFAMILY"/>
</dbReference>
<dbReference type="PANTHER" id="PTHR43008">
    <property type="entry name" value="BENZIL REDUCTASE"/>
    <property type="match status" value="1"/>
</dbReference>
<dbReference type="FunFam" id="3.40.50.720:FF:000245">
    <property type="entry name" value="Short chain dehydrogenase, putative"/>
    <property type="match status" value="1"/>
</dbReference>
<proteinExistence type="inferred from homology"/>
<sequence>MSLIARAVRGAAISAHVGPSPTFVAPTAITRKFSAPQPLHPRRPFHSTQSRNHAKPKNPKPTDHPATEIKPPRSTNFGSGRFSDFDLKGRTFIVTGGAQGLGLSLAEALVEAGGKVYCLDQQERPHEDYAEASKRVVPEWGGSLHYRQADVVDTEGLDKVITEIADKNQRLDGVIAAAGIMQIESAMDYTVPQIEKMLAVNYTGVFMTAQSAARNMFKYKNHGSICLIASMSGLVANIGMLSPAYNSSKAAVIQLARNLAMEWSPMRKDGSGGIRVNCISPGHILTPMVEQNFREVPGLKEEWEGHNMFGRLAETTEFKGAGLFLMSNASTFMTGSQLVIDGGHTAW</sequence>
<dbReference type="InParanoid" id="A0A7J6IHH8"/>
<evidence type="ECO:0000313" key="5">
    <source>
        <dbReference type="EMBL" id="KAF4476068.1"/>
    </source>
</evidence>
<dbReference type="Pfam" id="PF13561">
    <property type="entry name" value="adh_short_C2"/>
    <property type="match status" value="1"/>
</dbReference>
<accession>A0A7J6IHH8</accession>
<dbReference type="SUPFAM" id="SSF51735">
    <property type="entry name" value="NAD(P)-binding Rossmann-fold domains"/>
    <property type="match status" value="1"/>
</dbReference>
<dbReference type="Proteomes" id="UP000011096">
    <property type="component" value="Unassembled WGS sequence"/>
</dbReference>
<dbReference type="RefSeq" id="XP_031891056.1">
    <property type="nucleotide sequence ID" value="XM_032029372.1"/>
</dbReference>
<name>A0A7J6IHH8_COLFN</name>
<dbReference type="EMBL" id="ANPB02000009">
    <property type="protein sequence ID" value="KAF4476068.1"/>
    <property type="molecule type" value="Genomic_DNA"/>
</dbReference>
<dbReference type="PANTHER" id="PTHR43008:SF10">
    <property type="entry name" value="CHAIN DEHYDROGENASE_OXIDOREDUCTASE, PUTATIVE (AFU_ORTHOLOGUE AFUA_2G15740)-RELATED"/>
    <property type="match status" value="1"/>
</dbReference>
<protein>
    <submittedName>
        <fullName evidence="5">L-xylulose reductase</fullName>
    </submittedName>
</protein>
<dbReference type="Gene3D" id="3.40.50.720">
    <property type="entry name" value="NAD(P)-binding Rossmann-like Domain"/>
    <property type="match status" value="1"/>
</dbReference>
<evidence type="ECO:0000256" key="4">
    <source>
        <dbReference type="SAM" id="MobiDB-lite"/>
    </source>
</evidence>
<evidence type="ECO:0000256" key="3">
    <source>
        <dbReference type="ARBA" id="ARBA00023002"/>
    </source>
</evidence>
<dbReference type="InterPro" id="IPR002347">
    <property type="entry name" value="SDR_fam"/>
</dbReference>
<reference evidence="5 6" key="1">
    <citation type="submission" date="2012-08" db="EMBL/GenBank/DDBJ databases">
        <authorList>
            <person name="Gan P.H.P."/>
            <person name="Ikeda K."/>
            <person name="Irieda H."/>
            <person name="Narusaka M."/>
            <person name="O'Connell R.J."/>
            <person name="Narusaka Y."/>
            <person name="Takano Y."/>
            <person name="Kubo Y."/>
            <person name="Shirasu K."/>
        </authorList>
    </citation>
    <scope>NUCLEOTIDE SEQUENCE [LARGE SCALE GENOMIC DNA]</scope>
    <source>
        <strain evidence="5 6">Nara gc5</strain>
    </source>
</reference>
<dbReference type="InterPro" id="IPR020904">
    <property type="entry name" value="Sc_DH/Rdtase_CS"/>
</dbReference>
<dbReference type="PROSITE" id="PS00061">
    <property type="entry name" value="ADH_SHORT"/>
    <property type="match status" value="1"/>
</dbReference>
<evidence type="ECO:0000313" key="6">
    <source>
        <dbReference type="Proteomes" id="UP000011096"/>
    </source>
</evidence>
<reference evidence="5 6" key="2">
    <citation type="submission" date="2020-04" db="EMBL/GenBank/DDBJ databases">
        <title>Genome sequencing and assembly of multiple isolates from the Colletotrichum gloeosporioides species complex.</title>
        <authorList>
            <person name="Gan P."/>
            <person name="Shirasu K."/>
        </authorList>
    </citation>
    <scope>NUCLEOTIDE SEQUENCE [LARGE SCALE GENOMIC DNA]</scope>
    <source>
        <strain evidence="5 6">Nara gc5</strain>
    </source>
</reference>
<gene>
    <name evidence="5" type="primary">lxr3-1</name>
    <name evidence="5" type="ORF">CGGC5_v014525</name>
</gene>
<evidence type="ECO:0000256" key="2">
    <source>
        <dbReference type="ARBA" id="ARBA00022857"/>
    </source>
</evidence>
<dbReference type="GO" id="GO:0016616">
    <property type="term" value="F:oxidoreductase activity, acting on the CH-OH group of donors, NAD or NADP as acceptor"/>
    <property type="evidence" value="ECO:0007669"/>
    <property type="project" value="UniProtKB-ARBA"/>
</dbReference>
<evidence type="ECO:0000256" key="1">
    <source>
        <dbReference type="ARBA" id="ARBA00006484"/>
    </source>
</evidence>
<comment type="similarity">
    <text evidence="1">Belongs to the short-chain dehydrogenases/reductases (SDR) family.</text>
</comment>
<feature type="region of interest" description="Disordered" evidence="4">
    <location>
        <begin position="33"/>
        <end position="80"/>
    </location>
</feature>
<keyword evidence="2" id="KW-0521">NADP</keyword>
<comment type="caution">
    <text evidence="5">The sequence shown here is derived from an EMBL/GenBank/DDBJ whole genome shotgun (WGS) entry which is preliminary data.</text>
</comment>